<dbReference type="AlphaFoldDB" id="A0A8H4VKS0"/>
<evidence type="ECO:0000313" key="3">
    <source>
        <dbReference type="EMBL" id="KAF4611474.1"/>
    </source>
</evidence>
<name>A0A8H4VKS0_9AGAR</name>
<dbReference type="EMBL" id="JAACJL010000057">
    <property type="protein sequence ID" value="KAF4611474.1"/>
    <property type="molecule type" value="Genomic_DNA"/>
</dbReference>
<reference evidence="3 4" key="1">
    <citation type="submission" date="2019-12" db="EMBL/GenBank/DDBJ databases">
        <authorList>
            <person name="Floudas D."/>
            <person name="Bentzer J."/>
            <person name="Ahren D."/>
            <person name="Johansson T."/>
            <person name="Persson P."/>
            <person name="Tunlid A."/>
        </authorList>
    </citation>
    <scope>NUCLEOTIDE SEQUENCE [LARGE SCALE GENOMIC DNA]</scope>
    <source>
        <strain evidence="3 4">CBS 102.39</strain>
    </source>
</reference>
<sequence length="315" mass="32697">MLKTLAFASLLTSAAVAQNSSTSANPLIPTGISSSCTTFLNALNSDSGLTGCLSALSKATSAFAPGSSTTPSSAAVSSALDNLCDDSVTNSCSDSVVRSQITQFYAACPDELVKNPVDSVVSIYDVLYTLTPLRQSVCSKDDSDSWCVMAPSTTSREVSESVGSSGLSTTELLALLYTDNSALKRRAEVPAIVPNITTYHDTNLPFLFLKPDIDATALCTTCTRLVITNYVKFESDTPYAPGLTNSKLLDTQQPLYDAITQKCPADFLNGAVQAAGGLGKSGGLFSGATSAISSEYQAVLAIAMGVTTLAVSFGF</sequence>
<feature type="domain" description="DUF7729" evidence="2">
    <location>
        <begin position="33"/>
        <end position="158"/>
    </location>
</feature>
<dbReference type="Pfam" id="PF24855">
    <property type="entry name" value="DUF7729"/>
    <property type="match status" value="1"/>
</dbReference>
<evidence type="ECO:0000256" key="1">
    <source>
        <dbReference type="SAM" id="SignalP"/>
    </source>
</evidence>
<dbReference type="InterPro" id="IPR056146">
    <property type="entry name" value="DUF7729"/>
</dbReference>
<keyword evidence="4" id="KW-1185">Reference proteome</keyword>
<evidence type="ECO:0000259" key="2">
    <source>
        <dbReference type="Pfam" id="PF24855"/>
    </source>
</evidence>
<dbReference type="Proteomes" id="UP000521872">
    <property type="component" value="Unassembled WGS sequence"/>
</dbReference>
<feature type="signal peptide" evidence="1">
    <location>
        <begin position="1"/>
        <end position="17"/>
    </location>
</feature>
<keyword evidence="1" id="KW-0732">Signal</keyword>
<accession>A0A8H4VKS0</accession>
<proteinExistence type="predicted"/>
<feature type="chain" id="PRO_5034525051" description="DUF7729 domain-containing protein" evidence="1">
    <location>
        <begin position="18"/>
        <end position="315"/>
    </location>
</feature>
<protein>
    <recommendedName>
        <fullName evidence="2">DUF7729 domain-containing protein</fullName>
    </recommendedName>
</protein>
<gene>
    <name evidence="3" type="ORF">D9613_003907</name>
</gene>
<organism evidence="3 4">
    <name type="scientific">Agrocybe pediades</name>
    <dbReference type="NCBI Taxonomy" id="84607"/>
    <lineage>
        <taxon>Eukaryota</taxon>
        <taxon>Fungi</taxon>
        <taxon>Dikarya</taxon>
        <taxon>Basidiomycota</taxon>
        <taxon>Agaricomycotina</taxon>
        <taxon>Agaricomycetes</taxon>
        <taxon>Agaricomycetidae</taxon>
        <taxon>Agaricales</taxon>
        <taxon>Agaricineae</taxon>
        <taxon>Strophariaceae</taxon>
        <taxon>Agrocybe</taxon>
    </lineage>
</organism>
<comment type="caution">
    <text evidence="3">The sequence shown here is derived from an EMBL/GenBank/DDBJ whole genome shotgun (WGS) entry which is preliminary data.</text>
</comment>
<evidence type="ECO:0000313" key="4">
    <source>
        <dbReference type="Proteomes" id="UP000521872"/>
    </source>
</evidence>